<dbReference type="PROSITE" id="PS01186">
    <property type="entry name" value="EGF_2"/>
    <property type="match status" value="1"/>
</dbReference>
<proteinExistence type="predicted"/>
<keyword evidence="3" id="KW-0812">Transmembrane</keyword>
<dbReference type="Proteomes" id="UP000887578">
    <property type="component" value="Unplaced"/>
</dbReference>
<reference evidence="6" key="1">
    <citation type="submission" date="2022-11" db="UniProtKB">
        <authorList>
            <consortium name="WormBaseParasite"/>
        </authorList>
    </citation>
    <scope>IDENTIFICATION</scope>
</reference>
<feature type="region of interest" description="Disordered" evidence="2">
    <location>
        <begin position="335"/>
        <end position="396"/>
    </location>
</feature>
<feature type="domain" description="EGF-like" evidence="4">
    <location>
        <begin position="1"/>
        <end position="14"/>
    </location>
</feature>
<feature type="region of interest" description="Disordered" evidence="2">
    <location>
        <begin position="160"/>
        <end position="200"/>
    </location>
</feature>
<dbReference type="PROSITE" id="PS50026">
    <property type="entry name" value="EGF_3"/>
    <property type="match status" value="1"/>
</dbReference>
<keyword evidence="1" id="KW-0245">EGF-like domain</keyword>
<sequence length="469" mass="50496">MCHCKDGFIGPNCNVKDNCKDASTCSVFGDGAKCITDPTNFGTISESLVDANYSCQCLDDNNEMADCLALALARQSITTRRPSMSTTPIMIENFETTVATEIAKTEGPPQQQSTPIFVPPLAPVVPIDNNNHTFVAPTGEPNGPPGVGEGGDEEVMIENESKNEQNERQQPGFPVSAGITTQSPQEETTIEDEEKTEEPQIITTPASIPIVVTEITQAPEVSEEAEEETVPTVPAVGAAVTTPDLLTILSTTRAPPVTVQQSTTEDPDEEEQTTPEATAPKTEIPPGAGDEDELEGDNGFEMVTQIAEETTTPHGSLWTIPESVEIDNGHVPITNTVEEHRPDNNNNNNGGNEEHPHIHPTPTNPNENSIGEETTNEKEAEENRTSNAGDSDATSKASSNGASWLSWIIAIFAIIVLIALIAAGTLFIVRYVRRSRRLHGKYNPAREENAVASTYAMPMTTVSKQERLI</sequence>
<organism evidence="5 6">
    <name type="scientific">Panagrolaimus davidi</name>
    <dbReference type="NCBI Taxonomy" id="227884"/>
    <lineage>
        <taxon>Eukaryota</taxon>
        <taxon>Metazoa</taxon>
        <taxon>Ecdysozoa</taxon>
        <taxon>Nematoda</taxon>
        <taxon>Chromadorea</taxon>
        <taxon>Rhabditida</taxon>
        <taxon>Tylenchina</taxon>
        <taxon>Panagrolaimomorpha</taxon>
        <taxon>Panagrolaimoidea</taxon>
        <taxon>Panagrolaimidae</taxon>
        <taxon>Panagrolaimus</taxon>
    </lineage>
</organism>
<evidence type="ECO:0000313" key="6">
    <source>
        <dbReference type="WBParaSite" id="PDA_v2.g11622.t1"/>
    </source>
</evidence>
<evidence type="ECO:0000256" key="2">
    <source>
        <dbReference type="SAM" id="MobiDB-lite"/>
    </source>
</evidence>
<keyword evidence="1" id="KW-1015">Disulfide bond</keyword>
<feature type="disulfide bond" evidence="1">
    <location>
        <begin position="4"/>
        <end position="13"/>
    </location>
</feature>
<accession>A0A914P2Y1</accession>
<feature type="compositionally biased region" description="Basic and acidic residues" evidence="2">
    <location>
        <begin position="375"/>
        <end position="384"/>
    </location>
</feature>
<comment type="caution">
    <text evidence="1">Lacks conserved residue(s) required for the propagation of feature annotation.</text>
</comment>
<keyword evidence="3" id="KW-1133">Transmembrane helix</keyword>
<dbReference type="AlphaFoldDB" id="A0A914P2Y1"/>
<dbReference type="InterPro" id="IPR000742">
    <property type="entry name" value="EGF"/>
</dbReference>
<feature type="compositionally biased region" description="Polar residues" evidence="2">
    <location>
        <begin position="385"/>
        <end position="396"/>
    </location>
</feature>
<evidence type="ECO:0000313" key="5">
    <source>
        <dbReference type="Proteomes" id="UP000887578"/>
    </source>
</evidence>
<dbReference type="WBParaSite" id="PDA_v2.g11622.t1">
    <property type="protein sequence ID" value="PDA_v2.g11622.t1"/>
    <property type="gene ID" value="PDA_v2.g11622"/>
</dbReference>
<keyword evidence="3" id="KW-0472">Membrane</keyword>
<name>A0A914P2Y1_9BILA</name>
<evidence type="ECO:0000259" key="4">
    <source>
        <dbReference type="PROSITE" id="PS50026"/>
    </source>
</evidence>
<evidence type="ECO:0000256" key="3">
    <source>
        <dbReference type="SAM" id="Phobius"/>
    </source>
</evidence>
<feature type="region of interest" description="Disordered" evidence="2">
    <location>
        <begin position="249"/>
        <end position="296"/>
    </location>
</feature>
<feature type="compositionally biased region" description="Polar residues" evidence="2">
    <location>
        <begin position="249"/>
        <end position="262"/>
    </location>
</feature>
<keyword evidence="5" id="KW-1185">Reference proteome</keyword>
<protein>
    <submittedName>
        <fullName evidence="6">EGF-like domain-containing protein</fullName>
    </submittedName>
</protein>
<feature type="transmembrane region" description="Helical" evidence="3">
    <location>
        <begin position="404"/>
        <end position="429"/>
    </location>
</feature>
<feature type="compositionally biased region" description="Low complexity" evidence="2">
    <location>
        <begin position="274"/>
        <end position="286"/>
    </location>
</feature>
<evidence type="ECO:0000256" key="1">
    <source>
        <dbReference type="PROSITE-ProRule" id="PRU00076"/>
    </source>
</evidence>
<dbReference type="PROSITE" id="PS00022">
    <property type="entry name" value="EGF_1"/>
    <property type="match status" value="1"/>
</dbReference>